<dbReference type="EMBL" id="JBBHLI010000004">
    <property type="protein sequence ID" value="MEK9501055.1"/>
    <property type="molecule type" value="Genomic_DNA"/>
</dbReference>
<protein>
    <submittedName>
        <fullName evidence="1">MmcQ/YjbR family DNA-binding protein</fullName>
    </submittedName>
</protein>
<dbReference type="InterPro" id="IPR038056">
    <property type="entry name" value="YjbR-like_sf"/>
</dbReference>
<organism evidence="1 2">
    <name type="scientific">Gaopeijia maritima</name>
    <dbReference type="NCBI Taxonomy" id="3119007"/>
    <lineage>
        <taxon>Bacteria</taxon>
        <taxon>Pseudomonadati</taxon>
        <taxon>Gemmatimonadota</taxon>
        <taxon>Longimicrobiia</taxon>
        <taxon>Gaopeijiales</taxon>
        <taxon>Gaopeijiaceae</taxon>
        <taxon>Gaopeijia</taxon>
    </lineage>
</organism>
<evidence type="ECO:0000313" key="2">
    <source>
        <dbReference type="Proteomes" id="UP001484239"/>
    </source>
</evidence>
<name>A0ABU9EAU8_9BACT</name>
<reference evidence="1 2" key="1">
    <citation type="submission" date="2024-02" db="EMBL/GenBank/DDBJ databases">
        <title>A novel Gemmatimonadota bacterium.</title>
        <authorList>
            <person name="Du Z.-J."/>
            <person name="Ye Y.-Q."/>
        </authorList>
    </citation>
    <scope>NUCLEOTIDE SEQUENCE [LARGE SCALE GENOMIC DNA]</scope>
    <source>
        <strain evidence="1 2">DH-20</strain>
    </source>
</reference>
<sequence>MAHPRMYSDDDLGLAELREICLALPEAIEKESHGRPTFRTKKIFAVFGGMTKGSGSLNYPYSVIVKMPEAGIRVVESDPRFYTPAYYGPWGWVGLDFTAEPLDWELVRDLVTDSWRETAPPRLVARFDEADGPR</sequence>
<dbReference type="SUPFAM" id="SSF142906">
    <property type="entry name" value="YjbR-like"/>
    <property type="match status" value="1"/>
</dbReference>
<gene>
    <name evidence="1" type="ORF">WI372_08710</name>
</gene>
<dbReference type="GO" id="GO:0003677">
    <property type="term" value="F:DNA binding"/>
    <property type="evidence" value="ECO:0007669"/>
    <property type="project" value="UniProtKB-KW"/>
</dbReference>
<dbReference type="Gene3D" id="3.90.1150.30">
    <property type="match status" value="1"/>
</dbReference>
<keyword evidence="1" id="KW-0238">DNA-binding</keyword>
<dbReference type="Pfam" id="PF04237">
    <property type="entry name" value="YjbR"/>
    <property type="match status" value="1"/>
</dbReference>
<proteinExistence type="predicted"/>
<comment type="caution">
    <text evidence="1">The sequence shown here is derived from an EMBL/GenBank/DDBJ whole genome shotgun (WGS) entry which is preliminary data.</text>
</comment>
<dbReference type="RefSeq" id="WP_405277060.1">
    <property type="nucleotide sequence ID" value="NZ_JBBHLI010000004.1"/>
</dbReference>
<dbReference type="Proteomes" id="UP001484239">
    <property type="component" value="Unassembled WGS sequence"/>
</dbReference>
<accession>A0ABU9EAU8</accession>
<evidence type="ECO:0000313" key="1">
    <source>
        <dbReference type="EMBL" id="MEK9501055.1"/>
    </source>
</evidence>
<keyword evidence="2" id="KW-1185">Reference proteome</keyword>
<dbReference type="InterPro" id="IPR058532">
    <property type="entry name" value="YjbR/MT2646/Rv2570-like"/>
</dbReference>